<feature type="region of interest" description="Disordered" evidence="1">
    <location>
        <begin position="1"/>
        <end position="21"/>
    </location>
</feature>
<sequence>MSSFPPPPAYQEQPTQPAGEPPIWAPWYGISFGGALRRFFKKYADFSGRASRSEYWWVALAYGILSVVLNIISSVSGGYGSVMATQSGSVSSTSPSAGAVVVGIISIIIGLAIIVPGLAVTWRRLHDANLAGPFFFLIFIPIVGWIIVLIMTILGSNPAGQRFDRPRA</sequence>
<feature type="transmembrane region" description="Helical" evidence="2">
    <location>
        <begin position="99"/>
        <end position="122"/>
    </location>
</feature>
<protein>
    <recommendedName>
        <fullName evidence="5">DUF805 domain-containing protein</fullName>
    </recommendedName>
</protein>
<dbReference type="InterPro" id="IPR008523">
    <property type="entry name" value="DUF805"/>
</dbReference>
<evidence type="ECO:0008006" key="5">
    <source>
        <dbReference type="Google" id="ProtNLM"/>
    </source>
</evidence>
<feature type="transmembrane region" description="Helical" evidence="2">
    <location>
        <begin position="134"/>
        <end position="154"/>
    </location>
</feature>
<gene>
    <name evidence="3" type="ORF">GCM10025867_41000</name>
</gene>
<keyword evidence="2" id="KW-0812">Transmembrane</keyword>
<dbReference type="PANTHER" id="PTHR34980:SF2">
    <property type="entry name" value="INNER MEMBRANE PROTEIN YHAH-RELATED"/>
    <property type="match status" value="1"/>
</dbReference>
<evidence type="ECO:0000313" key="4">
    <source>
        <dbReference type="Proteomes" id="UP001321486"/>
    </source>
</evidence>
<feature type="transmembrane region" description="Helical" evidence="2">
    <location>
        <begin position="55"/>
        <end position="79"/>
    </location>
</feature>
<accession>A0ABM8GU15</accession>
<evidence type="ECO:0000256" key="2">
    <source>
        <dbReference type="SAM" id="Phobius"/>
    </source>
</evidence>
<keyword evidence="4" id="KW-1185">Reference proteome</keyword>
<dbReference type="RefSeq" id="WP_286344529.1">
    <property type="nucleotide sequence ID" value="NZ_AP027732.1"/>
</dbReference>
<dbReference type="Pfam" id="PF05656">
    <property type="entry name" value="DUF805"/>
    <property type="match status" value="1"/>
</dbReference>
<dbReference type="PANTHER" id="PTHR34980">
    <property type="entry name" value="INNER MEMBRANE PROTEIN-RELATED-RELATED"/>
    <property type="match status" value="1"/>
</dbReference>
<organism evidence="3 4">
    <name type="scientific">Frondihabitans sucicola</name>
    <dbReference type="NCBI Taxonomy" id="1268041"/>
    <lineage>
        <taxon>Bacteria</taxon>
        <taxon>Bacillati</taxon>
        <taxon>Actinomycetota</taxon>
        <taxon>Actinomycetes</taxon>
        <taxon>Micrococcales</taxon>
        <taxon>Microbacteriaceae</taxon>
        <taxon>Frondihabitans</taxon>
    </lineage>
</organism>
<keyword evidence="2" id="KW-1133">Transmembrane helix</keyword>
<feature type="transmembrane region" description="Helical" evidence="2">
    <location>
        <begin position="23"/>
        <end position="40"/>
    </location>
</feature>
<dbReference type="EMBL" id="AP027732">
    <property type="protein sequence ID" value="BDZ51859.1"/>
    <property type="molecule type" value="Genomic_DNA"/>
</dbReference>
<evidence type="ECO:0000313" key="3">
    <source>
        <dbReference type="EMBL" id="BDZ51859.1"/>
    </source>
</evidence>
<dbReference type="Proteomes" id="UP001321486">
    <property type="component" value="Chromosome"/>
</dbReference>
<name>A0ABM8GU15_9MICO</name>
<proteinExistence type="predicted"/>
<evidence type="ECO:0000256" key="1">
    <source>
        <dbReference type="SAM" id="MobiDB-lite"/>
    </source>
</evidence>
<keyword evidence="2" id="KW-0472">Membrane</keyword>
<reference evidence="4" key="1">
    <citation type="journal article" date="2019" name="Int. J. Syst. Evol. Microbiol.">
        <title>The Global Catalogue of Microorganisms (GCM) 10K type strain sequencing project: providing services to taxonomists for standard genome sequencing and annotation.</title>
        <authorList>
            <consortium name="The Broad Institute Genomics Platform"/>
            <consortium name="The Broad Institute Genome Sequencing Center for Infectious Disease"/>
            <person name="Wu L."/>
            <person name="Ma J."/>
        </authorList>
    </citation>
    <scope>NUCLEOTIDE SEQUENCE [LARGE SCALE GENOMIC DNA]</scope>
    <source>
        <strain evidence="4">NBRC 108728</strain>
    </source>
</reference>